<dbReference type="SUPFAM" id="SSF81799">
    <property type="entry name" value="Putative methyltransferase TM0872, insert domain"/>
    <property type="match status" value="1"/>
</dbReference>
<dbReference type="GO" id="GO:0070475">
    <property type="term" value="P:rRNA base methylation"/>
    <property type="evidence" value="ECO:0007669"/>
    <property type="project" value="UniProtKB-UniRule"/>
</dbReference>
<keyword evidence="6" id="KW-0963">Cytoplasm</keyword>
<sequence length="302" mass="34757">MTTTMEYHNPVLLHPTVDGLNIKPDGIYVDVTFGGGGHSKEILNRLGPNGKLFAFDQDEDALANALPDERFTLINENFRFIKRFLRFHGVRGVDGILADLGVSSHQFDVAERGFSTRFDAELDMRMSQKNDLNAYRVVNEYDEQDLRRVFLDYGELKNAPVLSRTIVEAREHRPIKTTDELKEVLAKYLPERVRNKILAQIYQAIRIEVNQEMDVLKEFIEQSLEILNPGGRLSVISYHSLEDRLVKRFIKNGMFEGEPERDFYGNFTVPFKTIGKLIVPDNAEIKINNRARSAKLRIAEKR</sequence>
<evidence type="ECO:0000313" key="8">
    <source>
        <dbReference type="Proteomes" id="UP001151079"/>
    </source>
</evidence>
<dbReference type="PIRSF" id="PIRSF004486">
    <property type="entry name" value="MraW"/>
    <property type="match status" value="1"/>
</dbReference>
<feature type="binding site" evidence="6">
    <location>
        <position position="78"/>
    </location>
    <ligand>
        <name>S-adenosyl-L-methionine</name>
        <dbReference type="ChEBI" id="CHEBI:59789"/>
    </ligand>
</feature>
<evidence type="ECO:0000256" key="3">
    <source>
        <dbReference type="ARBA" id="ARBA00022603"/>
    </source>
</evidence>
<dbReference type="Gene3D" id="3.40.50.150">
    <property type="entry name" value="Vaccinia Virus protein VP39"/>
    <property type="match status" value="1"/>
</dbReference>
<dbReference type="PANTHER" id="PTHR11265">
    <property type="entry name" value="S-ADENOSYL-METHYLTRANSFERASE MRAW"/>
    <property type="match status" value="1"/>
</dbReference>
<dbReference type="RefSeq" id="WP_264204920.1">
    <property type="nucleotide sequence ID" value="NZ_JAOZEW010000002.1"/>
</dbReference>
<evidence type="ECO:0000256" key="6">
    <source>
        <dbReference type="HAMAP-Rule" id="MF_01007"/>
    </source>
</evidence>
<dbReference type="EMBL" id="JAOZEW010000002">
    <property type="protein sequence ID" value="MCV9926735.1"/>
    <property type="molecule type" value="Genomic_DNA"/>
</dbReference>
<dbReference type="PANTHER" id="PTHR11265:SF0">
    <property type="entry name" value="12S RRNA N4-METHYLCYTIDINE METHYLTRANSFERASE"/>
    <property type="match status" value="1"/>
</dbReference>
<dbReference type="GO" id="GO:0005737">
    <property type="term" value="C:cytoplasm"/>
    <property type="evidence" value="ECO:0007669"/>
    <property type="project" value="UniProtKB-SubCell"/>
</dbReference>
<keyword evidence="4 6" id="KW-0808">Transferase</keyword>
<gene>
    <name evidence="6 7" type="primary">rsmH</name>
    <name evidence="7" type="ORF">OIU83_03700</name>
</gene>
<keyword evidence="2 6" id="KW-0698">rRNA processing</keyword>
<dbReference type="SUPFAM" id="SSF53335">
    <property type="entry name" value="S-adenosyl-L-methionine-dependent methyltransferases"/>
    <property type="match status" value="1"/>
</dbReference>
<protein>
    <recommendedName>
        <fullName evidence="6">Ribosomal RNA small subunit methyltransferase H</fullName>
        <ecNumber evidence="6">2.1.1.199</ecNumber>
    </recommendedName>
    <alternativeName>
        <fullName evidence="6">16S rRNA m(4)C1402 methyltransferase</fullName>
    </alternativeName>
    <alternativeName>
        <fullName evidence="6">rRNA (cytosine-N(4)-)-methyltransferase RsmH</fullName>
    </alternativeName>
</protein>
<keyword evidence="5 6" id="KW-0949">S-adenosyl-L-methionine</keyword>
<keyword evidence="3 6" id="KW-0489">Methyltransferase</keyword>
<evidence type="ECO:0000256" key="4">
    <source>
        <dbReference type="ARBA" id="ARBA00022679"/>
    </source>
</evidence>
<comment type="caution">
    <text evidence="7">The sequence shown here is derived from an EMBL/GenBank/DDBJ whole genome shotgun (WGS) entry which is preliminary data.</text>
</comment>
<organism evidence="7 8">
    <name type="scientific">Flavobacterium shii</name>
    <dbReference type="NCBI Taxonomy" id="2987687"/>
    <lineage>
        <taxon>Bacteria</taxon>
        <taxon>Pseudomonadati</taxon>
        <taxon>Bacteroidota</taxon>
        <taxon>Flavobacteriia</taxon>
        <taxon>Flavobacteriales</taxon>
        <taxon>Flavobacteriaceae</taxon>
        <taxon>Flavobacterium</taxon>
    </lineage>
</organism>
<dbReference type="Proteomes" id="UP001151079">
    <property type="component" value="Unassembled WGS sequence"/>
</dbReference>
<dbReference type="InterPro" id="IPR023397">
    <property type="entry name" value="SAM-dep_MeTrfase_MraW_recog"/>
</dbReference>
<comment type="function">
    <text evidence="6">Specifically methylates the N4 position of cytidine in position 1402 (C1402) of 16S rRNA.</text>
</comment>
<keyword evidence="8" id="KW-1185">Reference proteome</keyword>
<feature type="binding site" evidence="6">
    <location>
        <position position="56"/>
    </location>
    <ligand>
        <name>S-adenosyl-L-methionine</name>
        <dbReference type="ChEBI" id="CHEBI:59789"/>
    </ligand>
</feature>
<dbReference type="NCBIfam" id="TIGR00006">
    <property type="entry name" value="16S rRNA (cytosine(1402)-N(4))-methyltransferase RsmH"/>
    <property type="match status" value="1"/>
</dbReference>
<evidence type="ECO:0000256" key="5">
    <source>
        <dbReference type="ARBA" id="ARBA00022691"/>
    </source>
</evidence>
<proteinExistence type="inferred from homology"/>
<dbReference type="InterPro" id="IPR002903">
    <property type="entry name" value="RsmH"/>
</dbReference>
<feature type="binding site" evidence="6">
    <location>
        <begin position="36"/>
        <end position="38"/>
    </location>
    <ligand>
        <name>S-adenosyl-L-methionine</name>
        <dbReference type="ChEBI" id="CHEBI:59789"/>
    </ligand>
</feature>
<dbReference type="HAMAP" id="MF_01007">
    <property type="entry name" value="16SrRNA_methyltr_H"/>
    <property type="match status" value="1"/>
</dbReference>
<dbReference type="InterPro" id="IPR029063">
    <property type="entry name" value="SAM-dependent_MTases_sf"/>
</dbReference>
<name>A0A9X2ZAL9_9FLAO</name>
<dbReference type="Gene3D" id="1.10.150.170">
    <property type="entry name" value="Putative methyltransferase TM0872, insert domain"/>
    <property type="match status" value="1"/>
</dbReference>
<evidence type="ECO:0000256" key="1">
    <source>
        <dbReference type="ARBA" id="ARBA00010396"/>
    </source>
</evidence>
<dbReference type="GO" id="GO:0071424">
    <property type="term" value="F:rRNA (cytosine-N4-)-methyltransferase activity"/>
    <property type="evidence" value="ECO:0007669"/>
    <property type="project" value="UniProtKB-UniRule"/>
</dbReference>
<dbReference type="AlphaFoldDB" id="A0A9X2ZAL9"/>
<evidence type="ECO:0000313" key="7">
    <source>
        <dbReference type="EMBL" id="MCV9926735.1"/>
    </source>
</evidence>
<reference evidence="7" key="1">
    <citation type="submission" date="2022-10" db="EMBL/GenBank/DDBJ databases">
        <title>Two novel species of Flavobacterium.</title>
        <authorList>
            <person name="Liu Q."/>
            <person name="Xin Y.-H."/>
        </authorList>
    </citation>
    <scope>NUCLEOTIDE SEQUENCE</scope>
    <source>
        <strain evidence="7">LS1R49</strain>
    </source>
</reference>
<evidence type="ECO:0000256" key="2">
    <source>
        <dbReference type="ARBA" id="ARBA00022552"/>
    </source>
</evidence>
<feature type="binding site" evidence="6">
    <location>
        <position position="106"/>
    </location>
    <ligand>
        <name>S-adenosyl-L-methionine</name>
        <dbReference type="ChEBI" id="CHEBI:59789"/>
    </ligand>
</feature>
<dbReference type="Pfam" id="PF01795">
    <property type="entry name" value="Methyltransf_5"/>
    <property type="match status" value="1"/>
</dbReference>
<comment type="subcellular location">
    <subcellularLocation>
        <location evidence="6">Cytoplasm</location>
    </subcellularLocation>
</comment>
<feature type="binding site" evidence="6">
    <location>
        <position position="99"/>
    </location>
    <ligand>
        <name>S-adenosyl-L-methionine</name>
        <dbReference type="ChEBI" id="CHEBI:59789"/>
    </ligand>
</feature>
<accession>A0A9X2ZAL9</accession>
<comment type="catalytic activity">
    <reaction evidence="6">
        <text>cytidine(1402) in 16S rRNA + S-adenosyl-L-methionine = N(4)-methylcytidine(1402) in 16S rRNA + S-adenosyl-L-homocysteine + H(+)</text>
        <dbReference type="Rhea" id="RHEA:42928"/>
        <dbReference type="Rhea" id="RHEA-COMP:10286"/>
        <dbReference type="Rhea" id="RHEA-COMP:10287"/>
        <dbReference type="ChEBI" id="CHEBI:15378"/>
        <dbReference type="ChEBI" id="CHEBI:57856"/>
        <dbReference type="ChEBI" id="CHEBI:59789"/>
        <dbReference type="ChEBI" id="CHEBI:74506"/>
        <dbReference type="ChEBI" id="CHEBI:82748"/>
        <dbReference type="EC" id="2.1.1.199"/>
    </reaction>
</comment>
<comment type="similarity">
    <text evidence="1 6">Belongs to the methyltransferase superfamily. RsmH family.</text>
</comment>
<dbReference type="EC" id="2.1.1.199" evidence="6"/>